<gene>
    <name evidence="2" type="ORF">U6N30_04540</name>
</gene>
<proteinExistence type="predicted"/>
<accession>A0ABZ1B2E5</accession>
<evidence type="ECO:0000313" key="3">
    <source>
        <dbReference type="Proteomes" id="UP001324287"/>
    </source>
</evidence>
<evidence type="ECO:0000256" key="1">
    <source>
        <dbReference type="SAM" id="MobiDB-lite"/>
    </source>
</evidence>
<dbReference type="Proteomes" id="UP001324287">
    <property type="component" value="Chromosome"/>
</dbReference>
<reference evidence="2 3" key="1">
    <citation type="submission" date="2023-12" db="EMBL/GenBank/DDBJ databases">
        <title>Blastococcus brunescens sp. nov., an actonobacterium isolated from sandstone collected in sahara desert.</title>
        <authorList>
            <person name="Gtari M."/>
            <person name="Ghodhbane F."/>
        </authorList>
    </citation>
    <scope>NUCLEOTIDE SEQUENCE [LARGE SCALE GENOMIC DNA]</scope>
    <source>
        <strain evidence="2 3">BMG 8361</strain>
    </source>
</reference>
<sequence>MGPVVDGQEHEGWVVPLFADGAQGAGTSSARGRLIARRPDDGPCNGDRVRLTYRDGSTAEGLWQDGTILRGDGIVHSHTSGQVRLEVVDKAEEWRPDVAVVGWVAGCTCGWRGTLGPAYHRGWPTRRRGGSPSPARGPIWRPPTSTG</sequence>
<dbReference type="EMBL" id="CP141261">
    <property type="protein sequence ID" value="WRL64987.1"/>
    <property type="molecule type" value="Genomic_DNA"/>
</dbReference>
<keyword evidence="3" id="KW-1185">Reference proteome</keyword>
<feature type="region of interest" description="Disordered" evidence="1">
    <location>
        <begin position="121"/>
        <end position="147"/>
    </location>
</feature>
<evidence type="ECO:0000313" key="2">
    <source>
        <dbReference type="EMBL" id="WRL64987.1"/>
    </source>
</evidence>
<name>A0ABZ1B2E5_9ACTN</name>
<organism evidence="2 3">
    <name type="scientific">Blastococcus brunescens</name>
    <dbReference type="NCBI Taxonomy" id="1564165"/>
    <lineage>
        <taxon>Bacteria</taxon>
        <taxon>Bacillati</taxon>
        <taxon>Actinomycetota</taxon>
        <taxon>Actinomycetes</taxon>
        <taxon>Geodermatophilales</taxon>
        <taxon>Geodermatophilaceae</taxon>
        <taxon>Blastococcus</taxon>
    </lineage>
</organism>
<dbReference type="RefSeq" id="WP_324276311.1">
    <property type="nucleotide sequence ID" value="NZ_CP141261.1"/>
</dbReference>
<protein>
    <submittedName>
        <fullName evidence="2">Uncharacterized protein</fullName>
    </submittedName>
</protein>